<dbReference type="AlphaFoldDB" id="A0A6N2SWB3"/>
<accession>A0A6N2SWB3</accession>
<organism evidence="1">
    <name type="scientific">Enterocloster bolteae</name>
    <dbReference type="NCBI Taxonomy" id="208479"/>
    <lineage>
        <taxon>Bacteria</taxon>
        <taxon>Bacillati</taxon>
        <taxon>Bacillota</taxon>
        <taxon>Clostridia</taxon>
        <taxon>Lachnospirales</taxon>
        <taxon>Lachnospiraceae</taxon>
        <taxon>Enterocloster</taxon>
    </lineage>
</organism>
<evidence type="ECO:0000313" key="1">
    <source>
        <dbReference type="EMBL" id="VYS97823.1"/>
    </source>
</evidence>
<gene>
    <name evidence="1" type="ORF">CBLFYP116_01389</name>
</gene>
<reference evidence="1" key="1">
    <citation type="submission" date="2019-11" db="EMBL/GenBank/DDBJ databases">
        <authorList>
            <person name="Feng L."/>
        </authorList>
    </citation>
    <scope>NUCLEOTIDE SEQUENCE</scope>
    <source>
        <strain evidence="1">CbolteaeLFYP116</strain>
    </source>
</reference>
<name>A0A6N2SWB3_9FIRM</name>
<protein>
    <submittedName>
        <fullName evidence="1">Uncharacterized protein</fullName>
    </submittedName>
</protein>
<dbReference type="EMBL" id="CACRTF010000010">
    <property type="protein sequence ID" value="VYS97823.1"/>
    <property type="molecule type" value="Genomic_DNA"/>
</dbReference>
<proteinExistence type="predicted"/>
<sequence length="38" mass="4426">MEIKINIAIIGAERVGVSWFEIRNKEIKCCRRTKEYGA</sequence>